<evidence type="ECO:0000256" key="10">
    <source>
        <dbReference type="PROSITE-ProRule" id="PRU00042"/>
    </source>
</evidence>
<gene>
    <name evidence="14" type="ORF">AAFF_G00240580</name>
</gene>
<proteinExistence type="predicted"/>
<name>A0AAD7SUI5_9TELE</name>
<evidence type="ECO:0000256" key="4">
    <source>
        <dbReference type="ARBA" id="ARBA00022771"/>
    </source>
</evidence>
<evidence type="ECO:0000256" key="5">
    <source>
        <dbReference type="ARBA" id="ARBA00022833"/>
    </source>
</evidence>
<reference evidence="14" key="1">
    <citation type="journal article" date="2023" name="Science">
        <title>Genome structures resolve the early diversification of teleost fishes.</title>
        <authorList>
            <person name="Parey E."/>
            <person name="Louis A."/>
            <person name="Montfort J."/>
            <person name="Bouchez O."/>
            <person name="Roques C."/>
            <person name="Iampietro C."/>
            <person name="Lluch J."/>
            <person name="Castinel A."/>
            <person name="Donnadieu C."/>
            <person name="Desvignes T."/>
            <person name="Floi Bucao C."/>
            <person name="Jouanno E."/>
            <person name="Wen M."/>
            <person name="Mejri S."/>
            <person name="Dirks R."/>
            <person name="Jansen H."/>
            <person name="Henkel C."/>
            <person name="Chen W.J."/>
            <person name="Zahm M."/>
            <person name="Cabau C."/>
            <person name="Klopp C."/>
            <person name="Thompson A.W."/>
            <person name="Robinson-Rechavi M."/>
            <person name="Braasch I."/>
            <person name="Lecointre G."/>
            <person name="Bobe J."/>
            <person name="Postlethwait J.H."/>
            <person name="Berthelot C."/>
            <person name="Roest Crollius H."/>
            <person name="Guiguen Y."/>
        </authorList>
    </citation>
    <scope>NUCLEOTIDE SEQUENCE</scope>
    <source>
        <strain evidence="14">NC1722</strain>
    </source>
</reference>
<dbReference type="PROSITE" id="PS50157">
    <property type="entry name" value="ZINC_FINGER_C2H2_2"/>
    <property type="match status" value="3"/>
</dbReference>
<dbReference type="InterPro" id="IPR036236">
    <property type="entry name" value="Znf_C2H2_sf"/>
</dbReference>
<dbReference type="GO" id="GO:0003677">
    <property type="term" value="F:DNA binding"/>
    <property type="evidence" value="ECO:0007669"/>
    <property type="project" value="UniProtKB-KW"/>
</dbReference>
<keyword evidence="15" id="KW-1185">Reference proteome</keyword>
<dbReference type="GO" id="GO:0000981">
    <property type="term" value="F:DNA-binding transcription factor activity, RNA polymerase II-specific"/>
    <property type="evidence" value="ECO:0007669"/>
    <property type="project" value="TreeGrafter"/>
</dbReference>
<evidence type="ECO:0000256" key="11">
    <source>
        <dbReference type="SAM" id="MobiDB-lite"/>
    </source>
</evidence>
<dbReference type="Pfam" id="PF00651">
    <property type="entry name" value="BTB"/>
    <property type="match status" value="1"/>
</dbReference>
<dbReference type="EMBL" id="JAINUG010000032">
    <property type="protein sequence ID" value="KAJ8409037.1"/>
    <property type="molecule type" value="Genomic_DNA"/>
</dbReference>
<keyword evidence="5" id="KW-0862">Zinc</keyword>
<dbReference type="InterPro" id="IPR011333">
    <property type="entry name" value="SKP1/BTB/POZ_sf"/>
</dbReference>
<evidence type="ECO:0000256" key="7">
    <source>
        <dbReference type="ARBA" id="ARBA00023125"/>
    </source>
</evidence>
<dbReference type="SUPFAM" id="SSF57667">
    <property type="entry name" value="beta-beta-alpha zinc fingers"/>
    <property type="match status" value="2"/>
</dbReference>
<dbReference type="FunFam" id="3.30.160.60:FF:000646">
    <property type="entry name" value="Myeloid zinc finger 1"/>
    <property type="match status" value="1"/>
</dbReference>
<evidence type="ECO:0000256" key="3">
    <source>
        <dbReference type="ARBA" id="ARBA00022737"/>
    </source>
</evidence>
<dbReference type="AlphaFoldDB" id="A0AAD7SUI5"/>
<dbReference type="PROSITE" id="PS50097">
    <property type="entry name" value="BTB"/>
    <property type="match status" value="1"/>
</dbReference>
<accession>A0AAD7SUI5</accession>
<keyword evidence="7" id="KW-0238">DNA-binding</keyword>
<dbReference type="FunFam" id="3.30.160.60:FF:000096">
    <property type="entry name" value="Zinc finger and BTB domain-containing protein 18 isoform 1"/>
    <property type="match status" value="1"/>
</dbReference>
<keyword evidence="4 10" id="KW-0863">Zinc-finger</keyword>
<dbReference type="Gene3D" id="3.30.710.10">
    <property type="entry name" value="Potassium Channel Kv1.1, Chain A"/>
    <property type="match status" value="1"/>
</dbReference>
<dbReference type="FunFam" id="3.30.160.60:FF:000114">
    <property type="entry name" value="Zinc finger and BTB domain-containing protein 18"/>
    <property type="match status" value="1"/>
</dbReference>
<evidence type="ECO:0000259" key="13">
    <source>
        <dbReference type="PROSITE" id="PS50157"/>
    </source>
</evidence>
<dbReference type="SUPFAM" id="SSF54695">
    <property type="entry name" value="POZ domain"/>
    <property type="match status" value="1"/>
</dbReference>
<keyword evidence="9" id="KW-0539">Nucleus</keyword>
<dbReference type="PROSITE" id="PS00028">
    <property type="entry name" value="ZINC_FINGER_C2H2_1"/>
    <property type="match status" value="3"/>
</dbReference>
<dbReference type="Pfam" id="PF00096">
    <property type="entry name" value="zf-C2H2"/>
    <property type="match status" value="2"/>
</dbReference>
<dbReference type="SMART" id="SM00355">
    <property type="entry name" value="ZnF_C2H2"/>
    <property type="match status" value="4"/>
</dbReference>
<keyword evidence="6" id="KW-0805">Transcription regulation</keyword>
<feature type="domain" description="C2H2-type" evidence="13">
    <location>
        <begin position="417"/>
        <end position="444"/>
    </location>
</feature>
<dbReference type="PANTHER" id="PTHR24394:SF20">
    <property type="entry name" value="ZINC FINGER AND BTB DOMAIN-CONTAINING PROTEIN 42"/>
    <property type="match status" value="1"/>
</dbReference>
<dbReference type="FunFam" id="3.30.710.10:FF:000021">
    <property type="entry name" value="Zinc finger and BTB domain-containing protein 18"/>
    <property type="match status" value="1"/>
</dbReference>
<dbReference type="Pfam" id="PF13894">
    <property type="entry name" value="zf-C2H2_4"/>
    <property type="match status" value="1"/>
</dbReference>
<protein>
    <recommendedName>
        <fullName evidence="16">Zinc finger and BTB domain-containing protein 42</fullName>
    </recommendedName>
</protein>
<comment type="subcellular location">
    <subcellularLocation>
        <location evidence="1">Nucleus</location>
    </subcellularLocation>
</comment>
<sequence>MERHSLQSPWEAQKVTINESLQLCLSEAKGNDRRMEFPDHSRQLLQRLQQQRCQGFLCDCTVIVGEAQFRAHRAVLASCSLYFHLFYREQLDRRDVVRLNSDIVTAPVFGLLLEFMYEGKLEINGLPMEDVLAAASHLHIYDVVRVCKGKLEGMGLCSVEKEISEKTALGRESPDSTPRHNQRWLNWSRTPQVFNTDTDDRQGRPVVSDCEGSASNRGEANGVGSLELVGVDCKLAPAPPTQVTRETGAGVSGHVTSQSPWPWALGDTGGALDLSFKPASGRDRLGISSRATVLGELGLNEGQQGAMPLVKDGHGHGVPSEPGALMNTESQRLVTSARTLLMEECKEAEEENTSMSSGVVLPPGGRRQCLHQFCVWPHCSRVFPNPHLLQLHLSAHFQERGGATTKLAPRVASSATPTCSQCGKSFSCLYTLKRHKRTHSGEKPYTCSRCGKGFQYSHNLTRHAVVHTREKPHACRWCERRFTQSGDLYRHIRKFHHKVAETLAIG</sequence>
<dbReference type="PANTHER" id="PTHR24394">
    <property type="entry name" value="ZINC FINGER PROTEIN"/>
    <property type="match status" value="1"/>
</dbReference>
<dbReference type="SMART" id="SM00225">
    <property type="entry name" value="BTB"/>
    <property type="match status" value="1"/>
</dbReference>
<keyword evidence="2" id="KW-0479">Metal-binding</keyword>
<organism evidence="14 15">
    <name type="scientific">Aldrovandia affinis</name>
    <dbReference type="NCBI Taxonomy" id="143900"/>
    <lineage>
        <taxon>Eukaryota</taxon>
        <taxon>Metazoa</taxon>
        <taxon>Chordata</taxon>
        <taxon>Craniata</taxon>
        <taxon>Vertebrata</taxon>
        <taxon>Euteleostomi</taxon>
        <taxon>Actinopterygii</taxon>
        <taxon>Neopterygii</taxon>
        <taxon>Teleostei</taxon>
        <taxon>Notacanthiformes</taxon>
        <taxon>Halosauridae</taxon>
        <taxon>Aldrovandia</taxon>
    </lineage>
</organism>
<feature type="domain" description="C2H2-type" evidence="13">
    <location>
        <begin position="473"/>
        <end position="496"/>
    </location>
</feature>
<evidence type="ECO:0000256" key="1">
    <source>
        <dbReference type="ARBA" id="ARBA00004123"/>
    </source>
</evidence>
<evidence type="ECO:0000256" key="2">
    <source>
        <dbReference type="ARBA" id="ARBA00022723"/>
    </source>
</evidence>
<evidence type="ECO:0000313" key="14">
    <source>
        <dbReference type="EMBL" id="KAJ8409037.1"/>
    </source>
</evidence>
<dbReference type="Proteomes" id="UP001221898">
    <property type="component" value="Unassembled WGS sequence"/>
</dbReference>
<feature type="domain" description="BTB" evidence="12">
    <location>
        <begin position="58"/>
        <end position="125"/>
    </location>
</feature>
<evidence type="ECO:0000256" key="8">
    <source>
        <dbReference type="ARBA" id="ARBA00023163"/>
    </source>
</evidence>
<feature type="domain" description="C2H2-type" evidence="13">
    <location>
        <begin position="445"/>
        <end position="472"/>
    </location>
</feature>
<evidence type="ECO:0000313" key="15">
    <source>
        <dbReference type="Proteomes" id="UP001221898"/>
    </source>
</evidence>
<evidence type="ECO:0000256" key="6">
    <source>
        <dbReference type="ARBA" id="ARBA00023015"/>
    </source>
</evidence>
<evidence type="ECO:0008006" key="16">
    <source>
        <dbReference type="Google" id="ProtNLM"/>
    </source>
</evidence>
<keyword evidence="8" id="KW-0804">Transcription</keyword>
<dbReference type="InterPro" id="IPR013087">
    <property type="entry name" value="Znf_C2H2_type"/>
</dbReference>
<keyword evidence="3" id="KW-0677">Repeat</keyword>
<dbReference type="GO" id="GO:0008270">
    <property type="term" value="F:zinc ion binding"/>
    <property type="evidence" value="ECO:0007669"/>
    <property type="project" value="UniProtKB-KW"/>
</dbReference>
<dbReference type="GO" id="GO:0005634">
    <property type="term" value="C:nucleus"/>
    <property type="evidence" value="ECO:0007669"/>
    <property type="project" value="UniProtKB-SubCell"/>
</dbReference>
<evidence type="ECO:0000256" key="9">
    <source>
        <dbReference type="ARBA" id="ARBA00023242"/>
    </source>
</evidence>
<comment type="caution">
    <text evidence="14">The sequence shown here is derived from an EMBL/GenBank/DDBJ whole genome shotgun (WGS) entry which is preliminary data.</text>
</comment>
<feature type="region of interest" description="Disordered" evidence="11">
    <location>
        <begin position="193"/>
        <end position="221"/>
    </location>
</feature>
<evidence type="ECO:0000259" key="12">
    <source>
        <dbReference type="PROSITE" id="PS50097"/>
    </source>
</evidence>
<dbReference type="InterPro" id="IPR000210">
    <property type="entry name" value="BTB/POZ_dom"/>
</dbReference>
<dbReference type="Gene3D" id="3.30.160.60">
    <property type="entry name" value="Classic Zinc Finger"/>
    <property type="match status" value="3"/>
</dbReference>